<name>A0ABP3R3I4_9HYPH</name>
<dbReference type="Proteomes" id="UP001424441">
    <property type="component" value="Unassembled WGS sequence"/>
</dbReference>
<dbReference type="EMBL" id="BAAADE010000002">
    <property type="protein sequence ID" value="GAA0600599.1"/>
    <property type="molecule type" value="Genomic_DNA"/>
</dbReference>
<dbReference type="InterPro" id="IPR004776">
    <property type="entry name" value="Mem_transp_PIN-like"/>
</dbReference>
<dbReference type="RefSeq" id="WP_343803862.1">
    <property type="nucleotide sequence ID" value="NZ_BAAADE010000002.1"/>
</dbReference>
<accession>A0ABP3R3I4</accession>
<sequence length="311" mass="32881">MLSTLLVVLPIFALIFAGWAAAKTRILGGQASTELNRFVVYLALPALLFDITATTNLHEIWQPAFIGAFCLASFIIFGLAFLSPSNKGQDLTTKAIDGLNASYPNTAYMGFPLSMLAFGSTALPLVAMATILTVCIIFAIAITLIELSRQKASHKAKLILKTIGSLARNPLLFSPALGVAYSLSGLPLPESAHTFLKLLGGAASPCALVALGLFLAASKPLTRTNISSISYLVGLKLVAQPVLTYIAAVYIFHLPPLLTHTAVLITALPTGTGSFMLAEYYRTDATITSNTILVSTMISVLTVSAYLTLIA</sequence>
<protein>
    <submittedName>
        <fullName evidence="8">AEC family transporter</fullName>
    </submittedName>
</protein>
<comment type="caution">
    <text evidence="8">The sequence shown here is derived from an EMBL/GenBank/DDBJ whole genome shotgun (WGS) entry which is preliminary data.</text>
</comment>
<dbReference type="PANTHER" id="PTHR36838">
    <property type="entry name" value="AUXIN EFFLUX CARRIER FAMILY PROTEIN"/>
    <property type="match status" value="1"/>
</dbReference>
<keyword evidence="2" id="KW-0813">Transport</keyword>
<reference evidence="9" key="1">
    <citation type="journal article" date="2019" name="Int. J. Syst. Evol. Microbiol.">
        <title>The Global Catalogue of Microorganisms (GCM) 10K type strain sequencing project: providing services to taxonomists for standard genome sequencing and annotation.</title>
        <authorList>
            <consortium name="The Broad Institute Genomics Platform"/>
            <consortium name="The Broad Institute Genome Sequencing Center for Infectious Disease"/>
            <person name="Wu L."/>
            <person name="Ma J."/>
        </authorList>
    </citation>
    <scope>NUCLEOTIDE SEQUENCE [LARGE SCALE GENOMIC DNA]</scope>
    <source>
        <strain evidence="9">JCM 15115</strain>
    </source>
</reference>
<evidence type="ECO:0000256" key="2">
    <source>
        <dbReference type="ARBA" id="ARBA00022448"/>
    </source>
</evidence>
<evidence type="ECO:0000256" key="6">
    <source>
        <dbReference type="ARBA" id="ARBA00023136"/>
    </source>
</evidence>
<evidence type="ECO:0000256" key="7">
    <source>
        <dbReference type="SAM" id="Phobius"/>
    </source>
</evidence>
<organism evidence="8 9">
    <name type="scientific">Paenochrobactrum glaciei</name>
    <dbReference type="NCBI Taxonomy" id="486407"/>
    <lineage>
        <taxon>Bacteria</taxon>
        <taxon>Pseudomonadati</taxon>
        <taxon>Pseudomonadota</taxon>
        <taxon>Alphaproteobacteria</taxon>
        <taxon>Hyphomicrobiales</taxon>
        <taxon>Brucellaceae</taxon>
        <taxon>Paenochrobactrum</taxon>
    </lineage>
</organism>
<keyword evidence="5 7" id="KW-1133">Transmembrane helix</keyword>
<comment type="subcellular location">
    <subcellularLocation>
        <location evidence="1">Membrane</location>
        <topology evidence="1">Multi-pass membrane protein</topology>
    </subcellularLocation>
</comment>
<gene>
    <name evidence="8" type="ORF">GCM10008943_14730</name>
</gene>
<feature type="transmembrane region" description="Helical" evidence="7">
    <location>
        <begin position="257"/>
        <end position="278"/>
    </location>
</feature>
<evidence type="ECO:0000256" key="4">
    <source>
        <dbReference type="ARBA" id="ARBA00022692"/>
    </source>
</evidence>
<evidence type="ECO:0000313" key="8">
    <source>
        <dbReference type="EMBL" id="GAA0600599.1"/>
    </source>
</evidence>
<evidence type="ECO:0000256" key="1">
    <source>
        <dbReference type="ARBA" id="ARBA00004141"/>
    </source>
</evidence>
<feature type="transmembrane region" description="Helical" evidence="7">
    <location>
        <begin position="122"/>
        <end position="145"/>
    </location>
</feature>
<feature type="transmembrane region" description="Helical" evidence="7">
    <location>
        <begin position="64"/>
        <end position="82"/>
    </location>
</feature>
<feature type="transmembrane region" description="Helical" evidence="7">
    <location>
        <begin position="166"/>
        <end position="183"/>
    </location>
</feature>
<keyword evidence="9" id="KW-1185">Reference proteome</keyword>
<dbReference type="PANTHER" id="PTHR36838:SF3">
    <property type="entry name" value="TRANSPORTER AUXIN EFFLUX CARRIER EC FAMILY"/>
    <property type="match status" value="1"/>
</dbReference>
<evidence type="ECO:0000313" key="9">
    <source>
        <dbReference type="Proteomes" id="UP001424441"/>
    </source>
</evidence>
<feature type="transmembrane region" description="Helical" evidence="7">
    <location>
        <begin position="195"/>
        <end position="217"/>
    </location>
</feature>
<feature type="transmembrane region" description="Helical" evidence="7">
    <location>
        <begin position="290"/>
        <end position="310"/>
    </location>
</feature>
<feature type="transmembrane region" description="Helical" evidence="7">
    <location>
        <begin position="38"/>
        <end position="57"/>
    </location>
</feature>
<keyword evidence="3" id="KW-1003">Cell membrane</keyword>
<proteinExistence type="predicted"/>
<evidence type="ECO:0000256" key="3">
    <source>
        <dbReference type="ARBA" id="ARBA00022475"/>
    </source>
</evidence>
<evidence type="ECO:0000256" key="5">
    <source>
        <dbReference type="ARBA" id="ARBA00022989"/>
    </source>
</evidence>
<dbReference type="Pfam" id="PF03547">
    <property type="entry name" value="Mem_trans"/>
    <property type="match status" value="1"/>
</dbReference>
<keyword evidence="4 7" id="KW-0812">Transmembrane</keyword>
<keyword evidence="6 7" id="KW-0472">Membrane</keyword>
<feature type="transmembrane region" description="Helical" evidence="7">
    <location>
        <begin position="229"/>
        <end position="251"/>
    </location>
</feature>